<protein>
    <submittedName>
        <fullName evidence="3">ATPase, T2SS/T4P/T4SS family</fullName>
    </submittedName>
</protein>
<organism evidence="3 4">
    <name type="scientific">Romboutsia sedimentorum</name>
    <dbReference type="NCBI Taxonomy" id="1368474"/>
    <lineage>
        <taxon>Bacteria</taxon>
        <taxon>Bacillati</taxon>
        <taxon>Bacillota</taxon>
        <taxon>Clostridia</taxon>
        <taxon>Peptostreptococcales</taxon>
        <taxon>Peptostreptococcaceae</taxon>
        <taxon>Romboutsia</taxon>
    </lineage>
</organism>
<evidence type="ECO:0000313" key="3">
    <source>
        <dbReference type="EMBL" id="MDK2564763.1"/>
    </source>
</evidence>
<reference evidence="3 4" key="1">
    <citation type="submission" date="2023-05" db="EMBL/GenBank/DDBJ databases">
        <title>Rombocin, a short stable natural nisin variant, displays selective antimicrobial activity against Listeria monocytogenes and employs dual mode of action to kill target bacterial strains.</title>
        <authorList>
            <person name="Wambui J."/>
            <person name="Stephan R."/>
            <person name="Kuipers O.P."/>
        </authorList>
    </citation>
    <scope>NUCLEOTIDE SEQUENCE [LARGE SCALE GENOMIC DNA]</scope>
    <source>
        <strain evidence="3 4">RC002</strain>
    </source>
</reference>
<comment type="caution">
    <text evidence="3">The sequence shown here is derived from an EMBL/GenBank/DDBJ whole genome shotgun (WGS) entry which is preliminary data.</text>
</comment>
<accession>A0ABT7ECW6</accession>
<evidence type="ECO:0000313" key="4">
    <source>
        <dbReference type="Proteomes" id="UP001301012"/>
    </source>
</evidence>
<dbReference type="InterPro" id="IPR027417">
    <property type="entry name" value="P-loop_NTPase"/>
</dbReference>
<feature type="domain" description="Bacterial type II secretion system protein E" evidence="2">
    <location>
        <begin position="1"/>
        <end position="56"/>
    </location>
</feature>
<evidence type="ECO:0000259" key="2">
    <source>
        <dbReference type="Pfam" id="PF00437"/>
    </source>
</evidence>
<dbReference type="EMBL" id="JASKYM010000011">
    <property type="protein sequence ID" value="MDK2564763.1"/>
    <property type="molecule type" value="Genomic_DNA"/>
</dbReference>
<proteinExistence type="inferred from homology"/>
<dbReference type="RefSeq" id="WP_284133719.1">
    <property type="nucleotide sequence ID" value="NZ_JASKYM010000011.1"/>
</dbReference>
<gene>
    <name evidence="3" type="ORF">QOZ84_14600</name>
</gene>
<dbReference type="SUPFAM" id="SSF52540">
    <property type="entry name" value="P-loop containing nucleoside triphosphate hydrolases"/>
    <property type="match status" value="1"/>
</dbReference>
<comment type="similarity">
    <text evidence="1">Belongs to the GSP E family.</text>
</comment>
<dbReference type="InterPro" id="IPR001482">
    <property type="entry name" value="T2SS/T4SS_dom"/>
</dbReference>
<dbReference type="Proteomes" id="UP001301012">
    <property type="component" value="Unassembled WGS sequence"/>
</dbReference>
<sequence length="113" mass="13295">MLENAVRMRASDIHVEHEGDFRKIRFRIDGMFIQYMKTSVKSYKAVVSRIKIIAKEINKIINSLKRGGSISEVMLNEDSKFAKLLGLLCLCDFLERWTYLHQLDIHYYKVLIV</sequence>
<keyword evidence="4" id="KW-1185">Reference proteome</keyword>
<dbReference type="Pfam" id="PF00437">
    <property type="entry name" value="T2SSE"/>
    <property type="match status" value="1"/>
</dbReference>
<name>A0ABT7ECW6_9FIRM</name>
<dbReference type="Gene3D" id="3.30.450.90">
    <property type="match status" value="1"/>
</dbReference>
<evidence type="ECO:0000256" key="1">
    <source>
        <dbReference type="ARBA" id="ARBA00006611"/>
    </source>
</evidence>